<dbReference type="OrthoDB" id="886834at2"/>
<dbReference type="RefSeq" id="WP_126694761.1">
    <property type="nucleotide sequence ID" value="NZ_RXOF01000012.1"/>
</dbReference>
<organism evidence="2 3">
    <name type="scientific">Hymenobacter gummosus</name>
    <dbReference type="NCBI Taxonomy" id="1776032"/>
    <lineage>
        <taxon>Bacteria</taxon>
        <taxon>Pseudomonadati</taxon>
        <taxon>Bacteroidota</taxon>
        <taxon>Cytophagia</taxon>
        <taxon>Cytophagales</taxon>
        <taxon>Hymenobacteraceae</taxon>
        <taxon>Hymenobacter</taxon>
    </lineage>
</organism>
<dbReference type="EMBL" id="RXOF01000012">
    <property type="protein sequence ID" value="RTQ47509.1"/>
    <property type="molecule type" value="Genomic_DNA"/>
</dbReference>
<evidence type="ECO:0000313" key="2">
    <source>
        <dbReference type="EMBL" id="RTQ47509.1"/>
    </source>
</evidence>
<name>A0A431TYG9_9BACT</name>
<accession>A0A431TYG9</accession>
<dbReference type="AlphaFoldDB" id="A0A431TYG9"/>
<dbReference type="Proteomes" id="UP000282184">
    <property type="component" value="Unassembled WGS sequence"/>
</dbReference>
<proteinExistence type="predicted"/>
<evidence type="ECO:0000313" key="3">
    <source>
        <dbReference type="Proteomes" id="UP000282184"/>
    </source>
</evidence>
<sequence length="136" mass="15458">MVYTVELLTDPAECDKLVAHAQERLRVLRHRESVTGYERDTKASDATSLTAELAELAEDITFLNDRLATMPASDTRTRRENELRKATDRRDELLSRQGKEGAVALLKRELEKGETSARIAEIEKFIADVTDRKSRL</sequence>
<evidence type="ECO:0000256" key="1">
    <source>
        <dbReference type="SAM" id="MobiDB-lite"/>
    </source>
</evidence>
<feature type="region of interest" description="Disordered" evidence="1">
    <location>
        <begin position="68"/>
        <end position="95"/>
    </location>
</feature>
<keyword evidence="3" id="KW-1185">Reference proteome</keyword>
<reference evidence="2 3" key="1">
    <citation type="submission" date="2018-12" db="EMBL/GenBank/DDBJ databases">
        <title>Hymenobacter gummosus sp. nov., isolated from a spring.</title>
        <authorList>
            <person name="Nie L."/>
        </authorList>
    </citation>
    <scope>NUCLEOTIDE SEQUENCE [LARGE SCALE GENOMIC DNA]</scope>
    <source>
        <strain evidence="2 3">KCTC 52166</strain>
    </source>
</reference>
<comment type="caution">
    <text evidence="2">The sequence shown here is derived from an EMBL/GenBank/DDBJ whole genome shotgun (WGS) entry which is preliminary data.</text>
</comment>
<gene>
    <name evidence="2" type="ORF">EJV47_19000</name>
</gene>
<feature type="compositionally biased region" description="Basic and acidic residues" evidence="1">
    <location>
        <begin position="75"/>
        <end position="95"/>
    </location>
</feature>
<protein>
    <submittedName>
        <fullName evidence="2">Uncharacterized protein</fullName>
    </submittedName>
</protein>